<protein>
    <submittedName>
        <fullName evidence="6 7">Uncharacterized protein LOC112682862</fullName>
    </submittedName>
</protein>
<feature type="coiled-coil region" evidence="1">
    <location>
        <begin position="611"/>
        <end position="660"/>
    </location>
</feature>
<dbReference type="InterPro" id="IPR006578">
    <property type="entry name" value="MADF-dom"/>
</dbReference>
<evidence type="ECO:0000313" key="5">
    <source>
        <dbReference type="Proteomes" id="UP000694846"/>
    </source>
</evidence>
<feature type="compositionally biased region" description="Basic and acidic residues" evidence="2">
    <location>
        <begin position="564"/>
        <end position="577"/>
    </location>
</feature>
<proteinExistence type="predicted"/>
<dbReference type="PANTHER" id="PTHR47595">
    <property type="entry name" value="HEAT SHOCK 70 KDA PROTEIN 14"/>
    <property type="match status" value="1"/>
</dbReference>
<dbReference type="Pfam" id="PF13837">
    <property type="entry name" value="Myb_DNA-bind_4"/>
    <property type="match status" value="4"/>
</dbReference>
<dbReference type="AlphaFoldDB" id="A0A8B8FEU1"/>
<dbReference type="RefSeq" id="XP_025409400.1">
    <property type="nucleotide sequence ID" value="XM_025553615.1"/>
</dbReference>
<dbReference type="Gene3D" id="1.10.10.60">
    <property type="entry name" value="Homeodomain-like"/>
    <property type="match status" value="4"/>
</dbReference>
<keyword evidence="5" id="KW-1185">Reference proteome</keyword>
<feature type="domain" description="MADF" evidence="4">
    <location>
        <begin position="213"/>
        <end position="305"/>
    </location>
</feature>
<gene>
    <name evidence="6 7" type="primary">LOC112682862</name>
</gene>
<dbReference type="PROSITE" id="PS50090">
    <property type="entry name" value="MYB_LIKE"/>
    <property type="match status" value="1"/>
</dbReference>
<name>A0A8B8FEU1_9HEMI</name>
<reference evidence="6 7" key="1">
    <citation type="submission" date="2025-04" db="UniProtKB">
        <authorList>
            <consortium name="RefSeq"/>
        </authorList>
    </citation>
    <scope>IDENTIFICATION</scope>
    <source>
        <tissue evidence="6 7">Whole body</tissue>
    </source>
</reference>
<dbReference type="SMART" id="SM00595">
    <property type="entry name" value="MADF"/>
    <property type="match status" value="2"/>
</dbReference>
<dbReference type="Proteomes" id="UP000694846">
    <property type="component" value="Unplaced"/>
</dbReference>
<dbReference type="OrthoDB" id="6346437at2759"/>
<evidence type="ECO:0000259" key="4">
    <source>
        <dbReference type="PROSITE" id="PS51029"/>
    </source>
</evidence>
<evidence type="ECO:0000259" key="3">
    <source>
        <dbReference type="PROSITE" id="PS50090"/>
    </source>
</evidence>
<dbReference type="GeneID" id="112682862"/>
<feature type="domain" description="Myb-like" evidence="3">
    <location>
        <begin position="212"/>
        <end position="271"/>
    </location>
</feature>
<dbReference type="PROSITE" id="PS51029">
    <property type="entry name" value="MADF"/>
    <property type="match status" value="1"/>
</dbReference>
<sequence length="668" mass="79845">MPNKSTDLLQHSYAIMVNDDAEYQPLTITEDTMLNDDYEPDVLNGQEDNFDSYENNEVQEIYETDINIEPPNHTWSNHGIRYLIYCWSRLREQFTNCPDKKQKTIIWQNVSERMVEYGYYFDTLACETKWRELKKTYMYYKSHITKKDGYKNKKVWPFYCDMEKAINGIPYEISDLKEDNSLKECAQEYCISTLEEYPTVNTSNIIEKDVDKWTIDSTRELIRLYGEYRNKFSSVNQGGKHLLWEEISQQFSQLGYQYSSNACNDKWRNLKMTFKKNKQRALKYGVEHVKWYYYKEMDNILKNMTEEIKPEMNNIITVSIIDENGLEDEKKESENYNYDDNFQADHNIIKNDNNDGEDNTGTEIWTEAATKCLIELWGLYRTRFLMAAQGKKRLLWNEISDQLRQRGHNYSGLVCDRKWRLLKANYFKRKEKYKKLGVNCVKWQYYYDLDRILGVPAETITWSMDSTMCLIDCFDQYKEKFMKAANGEKVLIWEKISGEMAQNGFNYSPRACDNKWRTLKNRYNKNKTRMRSSKGNSRVVWVYYNKIDSIFREIYKTKNPKNNETSHSDLNDTKHENDELDEQNCKQNSKPCCSIQPEVITELKEVFILRNKEFDQRLKEMEDNLDRRGKEFKEFQQQTLEALKRSNELETKKLTLLEKLVSKLPHAM</sequence>
<organism evidence="5 6">
    <name type="scientific">Sipha flava</name>
    <name type="common">yellow sugarcane aphid</name>
    <dbReference type="NCBI Taxonomy" id="143950"/>
    <lineage>
        <taxon>Eukaryota</taxon>
        <taxon>Metazoa</taxon>
        <taxon>Ecdysozoa</taxon>
        <taxon>Arthropoda</taxon>
        <taxon>Hexapoda</taxon>
        <taxon>Insecta</taxon>
        <taxon>Pterygota</taxon>
        <taxon>Neoptera</taxon>
        <taxon>Paraneoptera</taxon>
        <taxon>Hemiptera</taxon>
        <taxon>Sternorrhyncha</taxon>
        <taxon>Aphidomorpha</taxon>
        <taxon>Aphidoidea</taxon>
        <taxon>Aphididae</taxon>
        <taxon>Sipha</taxon>
    </lineage>
</organism>
<dbReference type="RefSeq" id="XP_025409399.1">
    <property type="nucleotide sequence ID" value="XM_025553614.1"/>
</dbReference>
<evidence type="ECO:0000256" key="1">
    <source>
        <dbReference type="SAM" id="Coils"/>
    </source>
</evidence>
<evidence type="ECO:0000313" key="6">
    <source>
        <dbReference type="RefSeq" id="XP_025409399.1"/>
    </source>
</evidence>
<dbReference type="PANTHER" id="PTHR47595:SF1">
    <property type="entry name" value="MYB_SANT-LIKE DNA-BINDING DOMAIN-CONTAINING PROTEIN"/>
    <property type="match status" value="1"/>
</dbReference>
<dbReference type="InterPro" id="IPR001005">
    <property type="entry name" value="SANT/Myb"/>
</dbReference>
<accession>A0A8B8FEU1</accession>
<dbReference type="InterPro" id="IPR044822">
    <property type="entry name" value="Myb_DNA-bind_4"/>
</dbReference>
<feature type="region of interest" description="Disordered" evidence="2">
    <location>
        <begin position="561"/>
        <end position="583"/>
    </location>
</feature>
<evidence type="ECO:0000256" key="2">
    <source>
        <dbReference type="SAM" id="MobiDB-lite"/>
    </source>
</evidence>
<evidence type="ECO:0000313" key="7">
    <source>
        <dbReference type="RefSeq" id="XP_025409400.1"/>
    </source>
</evidence>
<keyword evidence="1" id="KW-0175">Coiled coil</keyword>